<dbReference type="STRING" id="299766.BFV68_10340"/>
<dbReference type="Proteomes" id="UP000322612">
    <property type="component" value="Unassembled WGS sequence"/>
</dbReference>
<dbReference type="Proteomes" id="UP000077295">
    <property type="component" value="Unassembled WGS sequence"/>
</dbReference>
<dbReference type="EMBL" id="WBSZ01000142">
    <property type="protein sequence ID" value="KAB2527898.1"/>
    <property type="molecule type" value="Genomic_DNA"/>
</dbReference>
<dbReference type="EMBL" id="NMVR01000005">
    <property type="protein sequence ID" value="PJG40865.1"/>
    <property type="molecule type" value="Genomic_DNA"/>
</dbReference>
<evidence type="ECO:0000313" key="8">
    <source>
        <dbReference type="Proteomes" id="UP000077295"/>
    </source>
</evidence>
<dbReference type="Proteomes" id="UP000231328">
    <property type="component" value="Unassembled WGS sequence"/>
</dbReference>
<dbReference type="AlphaFoldDB" id="A0A0A6GKG6"/>
<proteinExistence type="predicted"/>
<comment type="caution">
    <text evidence="3">The sequence shown here is derived from an EMBL/GenBank/DDBJ whole genome shotgun (WGS) entry which is preliminary data.</text>
</comment>
<evidence type="ECO:0000313" key="1">
    <source>
        <dbReference type="EMBL" id="CZW53186.1"/>
    </source>
</evidence>
<evidence type="ECO:0000313" key="10">
    <source>
        <dbReference type="Proteomes" id="UP000231328"/>
    </source>
</evidence>
<evidence type="ECO:0000313" key="12">
    <source>
        <dbReference type="Proteomes" id="UP000476281"/>
    </source>
</evidence>
<reference evidence="3 9" key="2">
    <citation type="journal article" date="2017" name="J. Antimicrob. Chemother.">
        <title>Characterization of the population structure, drug resistance mechanisms and plasmids of the community-associated Enterobacter cloacae complex in China.</title>
        <authorList>
            <person name="Zhou K."/>
            <person name="Yu W."/>
            <person name="Cao X."/>
            <person name="Shen P."/>
            <person name="Lu H."/>
            <person name="Luo Q."/>
            <person name="Rossen J.W.A."/>
            <person name="Xiao Y."/>
        </authorList>
    </citation>
    <scope>NUCLEOTIDE SEQUENCE [LARGE SCALE GENOMIC DNA]</scope>
    <source>
        <strain evidence="3 9">ECC904</strain>
    </source>
</reference>
<dbReference type="EMBL" id="VTDZ01000066">
    <property type="protein sequence ID" value="TYS12278.1"/>
    <property type="molecule type" value="Genomic_DNA"/>
</dbReference>
<dbReference type="RefSeq" id="WP_003857318.1">
    <property type="nucleotide sequence ID" value="NZ_AMGJ01000043.1"/>
</dbReference>
<evidence type="ECO:0000313" key="5">
    <source>
        <dbReference type="EMBL" id="SAE41841.1"/>
    </source>
</evidence>
<reference evidence="4 10" key="3">
    <citation type="submission" date="2017-07" db="EMBL/GenBank/DDBJ databases">
        <title>Draft genome sequence of Enterobacter cloacae ST128, a clinical strain coproducing KPC-2 and NDM-1 carbapenemases.</title>
        <authorList>
            <person name="Li X."/>
        </authorList>
    </citation>
    <scope>NUCLEOTIDE SEQUENCE [LARGE SCALE GENOMIC DNA]</scope>
    <source>
        <strain evidence="4 10">HBY</strain>
    </source>
</reference>
<organism evidence="3 9">
    <name type="scientific">Enterobacter hormaechei</name>
    <dbReference type="NCBI Taxonomy" id="158836"/>
    <lineage>
        <taxon>Bacteria</taxon>
        <taxon>Pseudomonadati</taxon>
        <taxon>Pseudomonadota</taxon>
        <taxon>Gammaproteobacteria</taxon>
        <taxon>Enterobacterales</taxon>
        <taxon>Enterobacteriaceae</taxon>
        <taxon>Enterobacter</taxon>
        <taxon>Enterobacter cloacae complex</taxon>
    </lineage>
</organism>
<reference evidence="7 8" key="1">
    <citation type="submission" date="2016-03" db="EMBL/GenBank/DDBJ databases">
        <authorList>
            <consortium name="Pathogen Informatics"/>
        </authorList>
    </citation>
    <scope>NUCLEOTIDE SEQUENCE [LARGE SCALE GENOMIC DNA]</scope>
    <source>
        <strain evidence="7">e1424</strain>
        <strain evidence="1">E1424</strain>
        <strain evidence="5">E552</strain>
        <strain evidence="8">e552</strain>
    </source>
</reference>
<evidence type="ECO:0000313" key="4">
    <source>
        <dbReference type="EMBL" id="PJG40865.1"/>
    </source>
</evidence>
<name>A0A0A6GKG6_9ENTR</name>
<accession>A0A331QGS5</accession>
<dbReference type="EMBL" id="FJYW01000001">
    <property type="protein sequence ID" value="CZW53186.1"/>
    <property type="molecule type" value="Genomic_DNA"/>
</dbReference>
<reference evidence="2 12" key="5">
    <citation type="submission" date="2019-09" db="EMBL/GenBank/DDBJ databases">
        <title>Reversal of blaTEM antimicrobial resistance by CRISPR-Cas9 in clinical E. coli and other Enterobacteriaceae strains.</title>
        <authorList>
            <person name="Tagliaferri T."/>
            <person name="Guimaraes N."/>
            <person name="Pereira M."/>
            <person name="Felicori L."/>
            <person name="Horz H.-P."/>
            <person name="Santos S."/>
            <person name="Mendes T."/>
        </authorList>
    </citation>
    <scope>NUCLEOTIDE SEQUENCE [LARGE SCALE GENOMIC DNA]</scope>
    <source>
        <strain evidence="2 12">E2_blaTEM_MG</strain>
    </source>
</reference>
<evidence type="ECO:0000313" key="9">
    <source>
        <dbReference type="Proteomes" id="UP000229974"/>
    </source>
</evidence>
<evidence type="ECO:0000313" key="6">
    <source>
        <dbReference type="EMBL" id="TYS12278.1"/>
    </source>
</evidence>
<dbReference type="EMBL" id="FKEV01000008">
    <property type="protein sequence ID" value="SAE41841.1"/>
    <property type="molecule type" value="Genomic_DNA"/>
</dbReference>
<dbReference type="Proteomes" id="UP000229974">
    <property type="component" value="Unassembled WGS sequence"/>
</dbReference>
<dbReference type="KEGG" id="ehm:AB284_14675"/>
<sequence length="65" mass="7475">MKHLLMTLFSSPESLLQVMSHQEIIEAVEDGDRIIIDQDGNASVNYKSHEVRQDFLRHVNALKRA</sequence>
<accession>A0A267WI59</accession>
<dbReference type="Proteomes" id="UP000076205">
    <property type="component" value="Unassembled WGS sequence"/>
</dbReference>
<evidence type="ECO:0000313" key="7">
    <source>
        <dbReference type="Proteomes" id="UP000076205"/>
    </source>
</evidence>
<gene>
    <name evidence="3" type="ORF">B9Q30_04985</name>
    <name evidence="4" type="ORF">CGZ54_04345</name>
    <name evidence="2" type="ORF">F9C29_07090</name>
    <name evidence="6" type="ORF">FZC81_15245</name>
    <name evidence="5" type="ORF">SAMEA2273187_02548</name>
    <name evidence="1" type="ORF">SAMEA2273352_00060</name>
</gene>
<protein>
    <submittedName>
        <fullName evidence="3">Uncharacterized protein</fullName>
    </submittedName>
</protein>
<evidence type="ECO:0000313" key="3">
    <source>
        <dbReference type="EMBL" id="PJD87634.1"/>
    </source>
</evidence>
<accession>A0A0A6GKG6</accession>
<dbReference type="OrthoDB" id="6540387at2"/>
<reference evidence="6 11" key="4">
    <citation type="submission" date="2019-08" db="EMBL/GenBank/DDBJ databases">
        <title>Whole genome sequence analysis of bacterial isolates in patients.</title>
        <authorList>
            <person name="Jeong K.C."/>
        </authorList>
    </citation>
    <scope>NUCLEOTIDE SEQUENCE [LARGE SCALE GENOMIC DNA]</scope>
    <source>
        <strain evidence="6 11">KCJ3K342</strain>
    </source>
</reference>
<dbReference type="EMBL" id="NEEW01000002">
    <property type="protein sequence ID" value="PJD87634.1"/>
    <property type="molecule type" value="Genomic_DNA"/>
</dbReference>
<dbReference type="Proteomes" id="UP000476281">
    <property type="component" value="Unassembled WGS sequence"/>
</dbReference>
<evidence type="ECO:0000313" key="11">
    <source>
        <dbReference type="Proteomes" id="UP000322612"/>
    </source>
</evidence>
<evidence type="ECO:0000313" key="2">
    <source>
        <dbReference type="EMBL" id="KAB2527898.1"/>
    </source>
</evidence>